<dbReference type="Proteomes" id="UP000053586">
    <property type="component" value="Unassembled WGS sequence"/>
</dbReference>
<reference evidence="8 9" key="1">
    <citation type="journal article" date="2012" name="J. Bacteriol.">
        <title>Genome sequence of proteorhodopsin-containing sea ice bacterium Glaciecola punicea ACAM 611T.</title>
        <authorList>
            <person name="Qin Q.-L."/>
            <person name="Xie B.-B."/>
            <person name="Shu Y.-L."/>
            <person name="Rong J.-C."/>
            <person name="Zhao D.-L."/>
            <person name="Zhang X.-Y."/>
            <person name="Chen X.-L."/>
            <person name="Zhou B.-C."/>
            <person name="Zhanga Y.-Z."/>
        </authorList>
    </citation>
    <scope>NUCLEOTIDE SEQUENCE [LARGE SCALE GENOMIC DNA]</scope>
    <source>
        <strain evidence="8 9">ACAM 611</strain>
    </source>
</reference>
<evidence type="ECO:0000256" key="4">
    <source>
        <dbReference type="ARBA" id="ARBA00022679"/>
    </source>
</evidence>
<organism evidence="8 9">
    <name type="scientific">Glaciecola punicea ACAM 611</name>
    <dbReference type="NCBI Taxonomy" id="1121923"/>
    <lineage>
        <taxon>Bacteria</taxon>
        <taxon>Pseudomonadati</taxon>
        <taxon>Pseudomonadota</taxon>
        <taxon>Gammaproteobacteria</taxon>
        <taxon>Alteromonadales</taxon>
        <taxon>Alteromonadaceae</taxon>
        <taxon>Glaciecola</taxon>
    </lineage>
</organism>
<evidence type="ECO:0000256" key="5">
    <source>
        <dbReference type="ARBA" id="ARBA00022691"/>
    </source>
</evidence>
<dbReference type="NCBIfam" id="TIGR00006">
    <property type="entry name" value="16S rRNA (cytosine(1402)-N(4))-methyltransferase RsmH"/>
    <property type="match status" value="1"/>
</dbReference>
<feature type="binding site" evidence="6">
    <location>
        <position position="65"/>
    </location>
    <ligand>
        <name>S-adenosyl-L-methionine</name>
        <dbReference type="ChEBI" id="CHEBI:59789"/>
    </ligand>
</feature>
<feature type="binding site" evidence="6">
    <location>
        <position position="112"/>
    </location>
    <ligand>
        <name>S-adenosyl-L-methionine</name>
        <dbReference type="ChEBI" id="CHEBI:59789"/>
    </ligand>
</feature>
<comment type="caution">
    <text evidence="8">The sequence shown here is derived from an EMBL/GenBank/DDBJ whole genome shotgun (WGS) entry which is preliminary data.</text>
</comment>
<name>H5TDK6_9ALTE</name>
<dbReference type="SUPFAM" id="SSF53335">
    <property type="entry name" value="S-adenosyl-L-methionine-dependent methyltransferases"/>
    <property type="match status" value="1"/>
</dbReference>
<evidence type="ECO:0000256" key="1">
    <source>
        <dbReference type="ARBA" id="ARBA00010396"/>
    </source>
</evidence>
<accession>H5TDK6</accession>
<dbReference type="OrthoDB" id="9806637at2"/>
<keyword evidence="5 6" id="KW-0949">S-adenosyl-L-methionine</keyword>
<dbReference type="PANTHER" id="PTHR11265:SF0">
    <property type="entry name" value="12S RRNA N4-METHYLCYTIDINE METHYLTRANSFERASE"/>
    <property type="match status" value="1"/>
</dbReference>
<dbReference type="EC" id="2.1.1.199" evidence="6"/>
<dbReference type="EMBL" id="BAET01000028">
    <property type="protein sequence ID" value="GAB56383.1"/>
    <property type="molecule type" value="Genomic_DNA"/>
</dbReference>
<dbReference type="PANTHER" id="PTHR11265">
    <property type="entry name" value="S-ADENOSYL-METHYLTRANSFERASE MRAW"/>
    <property type="match status" value="1"/>
</dbReference>
<dbReference type="Pfam" id="PF01795">
    <property type="entry name" value="Methyltransf_5"/>
    <property type="match status" value="1"/>
</dbReference>
<dbReference type="HAMAP" id="MF_01007">
    <property type="entry name" value="16SrRNA_methyltr_H"/>
    <property type="match status" value="1"/>
</dbReference>
<sequence>MKKAIPEQANASATLSHRSVLLQESIAALDIKANGIYIDATFGRGGHSRAILSQLGDSGRLIALDRDPQAIEAGASLASDQRFSIHHCAFANIKTVVNDLGLYGKIDGVLMDIGVSSPQLDDAKRGFSFQKDGPLDMRMDTGSGVSAAQWLNTASLSEIATVIKQYGEEKFGTRIAHAVLEQRVIKPLETTAEFAALIDKAVPVKDKFKHPATRTFQGVRIFINGELKQLELGLAESVDVLCTGGRLVVISFHSLEDRMVKRFIKSQSQGPKYPSKLPLTQAVLDLGKILKPIGKAIKPSDEEVQRNSRSRSSVLRAAMKL</sequence>
<comment type="catalytic activity">
    <reaction evidence="6">
        <text>cytidine(1402) in 16S rRNA + S-adenosyl-L-methionine = N(4)-methylcytidine(1402) in 16S rRNA + S-adenosyl-L-homocysteine + H(+)</text>
        <dbReference type="Rhea" id="RHEA:42928"/>
        <dbReference type="Rhea" id="RHEA-COMP:10286"/>
        <dbReference type="Rhea" id="RHEA-COMP:10287"/>
        <dbReference type="ChEBI" id="CHEBI:15378"/>
        <dbReference type="ChEBI" id="CHEBI:57856"/>
        <dbReference type="ChEBI" id="CHEBI:59789"/>
        <dbReference type="ChEBI" id="CHEBI:74506"/>
        <dbReference type="ChEBI" id="CHEBI:82748"/>
        <dbReference type="EC" id="2.1.1.199"/>
    </reaction>
</comment>
<evidence type="ECO:0000256" key="3">
    <source>
        <dbReference type="ARBA" id="ARBA00022603"/>
    </source>
</evidence>
<protein>
    <recommendedName>
        <fullName evidence="6">Ribosomal RNA small subunit methyltransferase H</fullName>
        <ecNumber evidence="6">2.1.1.199</ecNumber>
    </recommendedName>
    <alternativeName>
        <fullName evidence="6">16S rRNA m(4)C1402 methyltransferase</fullName>
    </alternativeName>
    <alternativeName>
        <fullName evidence="6">rRNA (cytosine-N(4)-)-methyltransferase RsmH</fullName>
    </alternativeName>
</protein>
<reference evidence="8 9" key="2">
    <citation type="journal article" date="2017" name="Antonie Van Leeuwenhoek">
        <title>Rhizobium rhizosphaerae sp. nov., a novel species isolated from rice rhizosphere.</title>
        <authorList>
            <person name="Zhao J.J."/>
            <person name="Zhang J."/>
            <person name="Zhang R.J."/>
            <person name="Zhang C.W."/>
            <person name="Yin H.Q."/>
            <person name="Zhang X.X."/>
        </authorList>
    </citation>
    <scope>NUCLEOTIDE SEQUENCE [LARGE SCALE GENOMIC DNA]</scope>
    <source>
        <strain evidence="8 9">ACAM 611</strain>
    </source>
</reference>
<dbReference type="PIRSF" id="PIRSF004486">
    <property type="entry name" value="MraW"/>
    <property type="match status" value="1"/>
</dbReference>
<dbReference type="GO" id="GO:0070475">
    <property type="term" value="P:rRNA base methylation"/>
    <property type="evidence" value="ECO:0007669"/>
    <property type="project" value="UniProtKB-UniRule"/>
</dbReference>
<dbReference type="InterPro" id="IPR023397">
    <property type="entry name" value="SAM-dep_MeTrfase_MraW_recog"/>
</dbReference>
<keyword evidence="2 6" id="KW-0698">rRNA processing</keyword>
<comment type="subcellular location">
    <subcellularLocation>
        <location evidence="6">Cytoplasm</location>
    </subcellularLocation>
</comment>
<evidence type="ECO:0000256" key="2">
    <source>
        <dbReference type="ARBA" id="ARBA00022552"/>
    </source>
</evidence>
<proteinExistence type="inferred from homology"/>
<evidence type="ECO:0000313" key="9">
    <source>
        <dbReference type="Proteomes" id="UP000053586"/>
    </source>
</evidence>
<feature type="binding site" evidence="6">
    <location>
        <position position="119"/>
    </location>
    <ligand>
        <name>S-adenosyl-L-methionine</name>
        <dbReference type="ChEBI" id="CHEBI:59789"/>
    </ligand>
</feature>
<dbReference type="STRING" id="56804.BAE46_05190"/>
<dbReference type="GO" id="GO:0071424">
    <property type="term" value="F:rRNA (cytosine-N4-)-methyltransferase activity"/>
    <property type="evidence" value="ECO:0007669"/>
    <property type="project" value="UniProtKB-UniRule"/>
</dbReference>
<dbReference type="eggNOG" id="COG0275">
    <property type="taxonomic scope" value="Bacteria"/>
</dbReference>
<evidence type="ECO:0000256" key="6">
    <source>
        <dbReference type="HAMAP-Rule" id="MF_01007"/>
    </source>
</evidence>
<evidence type="ECO:0000313" key="8">
    <source>
        <dbReference type="EMBL" id="GAB56383.1"/>
    </source>
</evidence>
<dbReference type="InterPro" id="IPR002903">
    <property type="entry name" value="RsmH"/>
</dbReference>
<dbReference type="InterPro" id="IPR029063">
    <property type="entry name" value="SAM-dependent_MTases_sf"/>
</dbReference>
<evidence type="ECO:0000256" key="7">
    <source>
        <dbReference type="SAM" id="MobiDB-lite"/>
    </source>
</evidence>
<feature type="region of interest" description="Disordered" evidence="7">
    <location>
        <begin position="300"/>
        <end position="321"/>
    </location>
</feature>
<comment type="function">
    <text evidence="6">Specifically methylates the N4 position of cytidine in position 1402 (C1402) of 16S rRNA.</text>
</comment>
<feature type="binding site" evidence="6">
    <location>
        <begin position="45"/>
        <end position="47"/>
    </location>
    <ligand>
        <name>S-adenosyl-L-methionine</name>
        <dbReference type="ChEBI" id="CHEBI:59789"/>
    </ligand>
</feature>
<dbReference type="SUPFAM" id="SSF81799">
    <property type="entry name" value="Putative methyltransferase TM0872, insert domain"/>
    <property type="match status" value="1"/>
</dbReference>
<keyword evidence="6" id="KW-0963">Cytoplasm</keyword>
<feature type="binding site" evidence="6">
    <location>
        <position position="90"/>
    </location>
    <ligand>
        <name>S-adenosyl-L-methionine</name>
        <dbReference type="ChEBI" id="CHEBI:59789"/>
    </ligand>
</feature>
<keyword evidence="4 6" id="KW-0808">Transferase</keyword>
<keyword evidence="9" id="KW-1185">Reference proteome</keyword>
<dbReference type="Gene3D" id="3.40.50.150">
    <property type="entry name" value="Vaccinia Virus protein VP39"/>
    <property type="match status" value="1"/>
</dbReference>
<dbReference type="RefSeq" id="WP_006006478.1">
    <property type="nucleotide sequence ID" value="NZ_BAET01000028.1"/>
</dbReference>
<dbReference type="Gene3D" id="1.10.150.170">
    <property type="entry name" value="Putative methyltransferase TM0872, insert domain"/>
    <property type="match status" value="1"/>
</dbReference>
<dbReference type="GO" id="GO:0005737">
    <property type="term" value="C:cytoplasm"/>
    <property type="evidence" value="ECO:0007669"/>
    <property type="project" value="UniProtKB-SubCell"/>
</dbReference>
<keyword evidence="3 6" id="KW-0489">Methyltransferase</keyword>
<dbReference type="AlphaFoldDB" id="H5TDK6"/>
<gene>
    <name evidence="6 8" type="primary">rsmH</name>
    <name evidence="8" type="ORF">GPUN_2268</name>
</gene>
<comment type="similarity">
    <text evidence="1 6">Belongs to the methyltransferase superfamily. RsmH family.</text>
</comment>